<dbReference type="AlphaFoldDB" id="A0A366HNE6"/>
<evidence type="ECO:0000313" key="3">
    <source>
        <dbReference type="Proteomes" id="UP000253426"/>
    </source>
</evidence>
<evidence type="ECO:0000313" key="2">
    <source>
        <dbReference type="EMBL" id="RBP45016.1"/>
    </source>
</evidence>
<dbReference type="EMBL" id="QNRR01000003">
    <property type="protein sequence ID" value="RBP45016.1"/>
    <property type="molecule type" value="Genomic_DNA"/>
</dbReference>
<feature type="domain" description="Carboxymuconolactone decarboxylase-like" evidence="1">
    <location>
        <begin position="20"/>
        <end position="102"/>
    </location>
</feature>
<dbReference type="GO" id="GO:0051920">
    <property type="term" value="F:peroxiredoxin activity"/>
    <property type="evidence" value="ECO:0007669"/>
    <property type="project" value="InterPro"/>
</dbReference>
<dbReference type="Pfam" id="PF02627">
    <property type="entry name" value="CMD"/>
    <property type="match status" value="1"/>
</dbReference>
<reference evidence="2 3" key="1">
    <citation type="submission" date="2018-06" db="EMBL/GenBank/DDBJ databases">
        <title>Genomic Encyclopedia of Type Strains, Phase IV (KMG-IV): sequencing the most valuable type-strain genomes for metagenomic binning, comparative biology and taxonomic classification.</title>
        <authorList>
            <person name="Goeker M."/>
        </authorList>
    </citation>
    <scope>NUCLEOTIDE SEQUENCE [LARGE SCALE GENOMIC DNA]</scope>
    <source>
        <strain evidence="2 3">DSM 25532</strain>
    </source>
</reference>
<comment type="caution">
    <text evidence="2">The sequence shown here is derived from an EMBL/GenBank/DDBJ whole genome shotgun (WGS) entry which is preliminary data.</text>
</comment>
<gene>
    <name evidence="2" type="ORF">DES53_10311</name>
</gene>
<dbReference type="SUPFAM" id="SSF69118">
    <property type="entry name" value="AhpD-like"/>
    <property type="match status" value="1"/>
</dbReference>
<protein>
    <submittedName>
        <fullName evidence="2">AhpD family alkylhydroperoxidase</fullName>
    </submittedName>
</protein>
<dbReference type="PANTHER" id="PTHR34846:SF10">
    <property type="entry name" value="CYTOPLASMIC PROTEIN"/>
    <property type="match status" value="1"/>
</dbReference>
<keyword evidence="3" id="KW-1185">Reference proteome</keyword>
<keyword evidence="2" id="KW-0575">Peroxidase</keyword>
<dbReference type="Proteomes" id="UP000253426">
    <property type="component" value="Unassembled WGS sequence"/>
</dbReference>
<dbReference type="Gene3D" id="1.20.1290.10">
    <property type="entry name" value="AhpD-like"/>
    <property type="match status" value="1"/>
</dbReference>
<dbReference type="RefSeq" id="WP_113958163.1">
    <property type="nucleotide sequence ID" value="NZ_QNRR01000003.1"/>
</dbReference>
<proteinExistence type="predicted"/>
<name>A0A366HNE6_9BACT</name>
<dbReference type="InterPro" id="IPR003779">
    <property type="entry name" value="CMD-like"/>
</dbReference>
<dbReference type="OrthoDB" id="9801997at2"/>
<organism evidence="2 3">
    <name type="scientific">Roseimicrobium gellanilyticum</name>
    <dbReference type="NCBI Taxonomy" id="748857"/>
    <lineage>
        <taxon>Bacteria</taxon>
        <taxon>Pseudomonadati</taxon>
        <taxon>Verrucomicrobiota</taxon>
        <taxon>Verrucomicrobiia</taxon>
        <taxon>Verrucomicrobiales</taxon>
        <taxon>Verrucomicrobiaceae</taxon>
        <taxon>Roseimicrobium</taxon>
    </lineage>
</organism>
<evidence type="ECO:0000259" key="1">
    <source>
        <dbReference type="Pfam" id="PF02627"/>
    </source>
</evidence>
<dbReference type="InterPro" id="IPR029032">
    <property type="entry name" value="AhpD-like"/>
</dbReference>
<dbReference type="PANTHER" id="PTHR34846">
    <property type="entry name" value="4-CARBOXYMUCONOLACTONE DECARBOXYLASE FAMILY PROTEIN (AFU_ORTHOLOGUE AFUA_6G11590)"/>
    <property type="match status" value="1"/>
</dbReference>
<dbReference type="InterPro" id="IPR004675">
    <property type="entry name" value="AhpD_core"/>
</dbReference>
<accession>A0A366HNE6</accession>
<keyword evidence="2" id="KW-0560">Oxidoreductase</keyword>
<dbReference type="NCBIfam" id="TIGR00778">
    <property type="entry name" value="ahpD_dom"/>
    <property type="match status" value="1"/>
</dbReference>
<sequence>MSSDSATSAVPRLSYRDASPAAYNAMIALETSVRKAGLEPSLLELVKLRASQINGCAFCVDMHSSDARKKGEDERRLHLLSVWREVPSFFSPRERAALAWTESLTLISENHVPDDVYAQVSQEFSETELTNLTLAVVAINGWNRFSISFRAVPPPLEKQP</sequence>